<dbReference type="GO" id="GO:0032154">
    <property type="term" value="C:cleavage furrow"/>
    <property type="evidence" value="ECO:0007669"/>
    <property type="project" value="TreeGrafter"/>
</dbReference>
<reference evidence="4" key="1">
    <citation type="submission" date="2022-11" db="UniProtKB">
        <authorList>
            <consortium name="WormBaseParasite"/>
        </authorList>
    </citation>
    <scope>IDENTIFICATION</scope>
</reference>
<keyword evidence="3" id="KW-1185">Reference proteome</keyword>
<sequence length="330" mass="37549">MLICQRIKGGSRQTPSSCSLVNNLYAHLLSSLPPPTTMICMHAGGWQAGTCAPPSNLLVMLFYYLCVYYISVPGHDYLEIQAEPSAGNLASSSSSVASRLYLNGTQRSSRRNSFSSEPDEVSNQMSSLTKKLTEMQEMQMATNEEKSRLRTENAVLQERVHLLEEQFQASEQVHSRFEREKQLEAESGSLRCQILEKDLNAVTKERDRLEESSRETQQKLRSCATNFWTFNTNVRDMRLRRNKSNQSLKGTEGMPLTDGEQLRDHSSLHHQGSLTDQIILLEDEIERLRLDNRELREQNMDLQAQILHDQVECGREPVGRCPSITGCRTH</sequence>
<evidence type="ECO:0000256" key="1">
    <source>
        <dbReference type="SAM" id="Coils"/>
    </source>
</evidence>
<dbReference type="WBParaSite" id="jg20796.1">
    <property type="protein sequence ID" value="jg20796.1"/>
    <property type="gene ID" value="jg20796"/>
</dbReference>
<evidence type="ECO:0000256" key="2">
    <source>
        <dbReference type="SAM" id="MobiDB-lite"/>
    </source>
</evidence>
<dbReference type="PANTHER" id="PTHR15726:SF7">
    <property type="entry name" value="NUCLEAR FALLOUT, ISOFORM J"/>
    <property type="match status" value="1"/>
</dbReference>
<dbReference type="GO" id="GO:0030139">
    <property type="term" value="C:endocytic vesicle"/>
    <property type="evidence" value="ECO:0007669"/>
    <property type="project" value="TreeGrafter"/>
</dbReference>
<evidence type="ECO:0000313" key="4">
    <source>
        <dbReference type="WBParaSite" id="jg20796.1"/>
    </source>
</evidence>
<dbReference type="AlphaFoldDB" id="A0A915DJZ5"/>
<feature type="coiled-coil region" evidence="1">
    <location>
        <begin position="146"/>
        <end position="219"/>
    </location>
</feature>
<organism evidence="3 4">
    <name type="scientific">Ditylenchus dipsaci</name>
    <dbReference type="NCBI Taxonomy" id="166011"/>
    <lineage>
        <taxon>Eukaryota</taxon>
        <taxon>Metazoa</taxon>
        <taxon>Ecdysozoa</taxon>
        <taxon>Nematoda</taxon>
        <taxon>Chromadorea</taxon>
        <taxon>Rhabditida</taxon>
        <taxon>Tylenchina</taxon>
        <taxon>Tylenchomorpha</taxon>
        <taxon>Sphaerularioidea</taxon>
        <taxon>Anguinidae</taxon>
        <taxon>Anguininae</taxon>
        <taxon>Ditylenchus</taxon>
    </lineage>
</organism>
<dbReference type="GO" id="GO:0055038">
    <property type="term" value="C:recycling endosome membrane"/>
    <property type="evidence" value="ECO:0007669"/>
    <property type="project" value="TreeGrafter"/>
</dbReference>
<dbReference type="Proteomes" id="UP000887574">
    <property type="component" value="Unplaced"/>
</dbReference>
<evidence type="ECO:0000313" key="3">
    <source>
        <dbReference type="Proteomes" id="UP000887574"/>
    </source>
</evidence>
<dbReference type="InterPro" id="IPR051977">
    <property type="entry name" value="Rab11-interacting_regulator"/>
</dbReference>
<protein>
    <submittedName>
        <fullName evidence="4">Uncharacterized protein</fullName>
    </submittedName>
</protein>
<feature type="region of interest" description="Disordered" evidence="2">
    <location>
        <begin position="241"/>
        <end position="261"/>
    </location>
</feature>
<proteinExistence type="predicted"/>
<dbReference type="PANTHER" id="PTHR15726">
    <property type="entry name" value="RAB11-FAMILY INTERACTING PROTEIN"/>
    <property type="match status" value="1"/>
</dbReference>
<accession>A0A915DJZ5</accession>
<feature type="coiled-coil region" evidence="1">
    <location>
        <begin position="278"/>
        <end position="305"/>
    </location>
</feature>
<dbReference type="GO" id="GO:0032465">
    <property type="term" value="P:regulation of cytokinesis"/>
    <property type="evidence" value="ECO:0007669"/>
    <property type="project" value="TreeGrafter"/>
</dbReference>
<dbReference type="GO" id="GO:0030496">
    <property type="term" value="C:midbody"/>
    <property type="evidence" value="ECO:0007669"/>
    <property type="project" value="TreeGrafter"/>
</dbReference>
<keyword evidence="1" id="KW-0175">Coiled coil</keyword>
<name>A0A915DJZ5_9BILA</name>
<dbReference type="GO" id="GO:0032456">
    <property type="term" value="P:endocytic recycling"/>
    <property type="evidence" value="ECO:0007669"/>
    <property type="project" value="TreeGrafter"/>
</dbReference>